<reference evidence="1" key="1">
    <citation type="submission" date="2022-04" db="EMBL/GenBank/DDBJ databases">
        <title>A functionally conserved STORR gene fusion in Papaver species that diverged 16.8 million years ago.</title>
        <authorList>
            <person name="Catania T."/>
        </authorList>
    </citation>
    <scope>NUCLEOTIDE SEQUENCE</scope>
    <source>
        <strain evidence="1">S-188037</strain>
    </source>
</reference>
<evidence type="ECO:0000313" key="1">
    <source>
        <dbReference type="EMBL" id="KAI3909746.1"/>
    </source>
</evidence>
<dbReference type="Proteomes" id="UP001202328">
    <property type="component" value="Unassembled WGS sequence"/>
</dbReference>
<accession>A0AAD4XGY6</accession>
<dbReference type="AlphaFoldDB" id="A0AAD4XGY6"/>
<dbReference type="EMBL" id="JAJJMB010010315">
    <property type="protein sequence ID" value="KAI3909746.1"/>
    <property type="molecule type" value="Genomic_DNA"/>
</dbReference>
<evidence type="ECO:0000313" key="2">
    <source>
        <dbReference type="Proteomes" id="UP001202328"/>
    </source>
</evidence>
<keyword evidence="2" id="KW-1185">Reference proteome</keyword>
<sequence>MLIESISDEKDVCLIIYFSEFVMCMDLSLARNLREASAREREWPTLVLSTYLFQGCPVNTFEFTRPLLRSLDHDLPKYTLDLSYALLFGRIFWALYRTLLYPWLDHSWLPQPLILPTDAYEKL</sequence>
<organism evidence="1 2">
    <name type="scientific">Papaver atlanticum</name>
    <dbReference type="NCBI Taxonomy" id="357466"/>
    <lineage>
        <taxon>Eukaryota</taxon>
        <taxon>Viridiplantae</taxon>
        <taxon>Streptophyta</taxon>
        <taxon>Embryophyta</taxon>
        <taxon>Tracheophyta</taxon>
        <taxon>Spermatophyta</taxon>
        <taxon>Magnoliopsida</taxon>
        <taxon>Ranunculales</taxon>
        <taxon>Papaveraceae</taxon>
        <taxon>Papaveroideae</taxon>
        <taxon>Papaver</taxon>
    </lineage>
</organism>
<protein>
    <submittedName>
        <fullName evidence="1">Uncharacterized protein</fullName>
    </submittedName>
</protein>
<comment type="caution">
    <text evidence="1">The sequence shown here is derived from an EMBL/GenBank/DDBJ whole genome shotgun (WGS) entry which is preliminary data.</text>
</comment>
<proteinExistence type="predicted"/>
<gene>
    <name evidence="1" type="ORF">MKW98_014163</name>
</gene>
<name>A0AAD4XGY6_9MAGN</name>